<reference evidence="7 8" key="1">
    <citation type="submission" date="2024-02" db="EMBL/GenBank/DDBJ databases">
        <title>First draft genome assembly of two strains of Seiridium cardinale.</title>
        <authorList>
            <person name="Emiliani G."/>
            <person name="Scali E."/>
        </authorList>
    </citation>
    <scope>NUCLEOTIDE SEQUENCE [LARGE SCALE GENOMIC DNA]</scope>
    <source>
        <strain evidence="7 8">BM-138-000479</strain>
    </source>
</reference>
<dbReference type="Proteomes" id="UP001465668">
    <property type="component" value="Unassembled WGS sequence"/>
</dbReference>
<dbReference type="InterPro" id="IPR016166">
    <property type="entry name" value="FAD-bd_PCMH"/>
</dbReference>
<keyword evidence="3" id="KW-0285">Flavoprotein</keyword>
<dbReference type="Gene3D" id="3.40.462.20">
    <property type="match status" value="1"/>
</dbReference>
<evidence type="ECO:0000313" key="8">
    <source>
        <dbReference type="Proteomes" id="UP001465668"/>
    </source>
</evidence>
<dbReference type="Pfam" id="PF01565">
    <property type="entry name" value="FAD_binding_4"/>
    <property type="match status" value="1"/>
</dbReference>
<keyword evidence="8" id="KW-1185">Reference proteome</keyword>
<dbReference type="InterPro" id="IPR050416">
    <property type="entry name" value="FAD-linked_Oxidoreductase"/>
</dbReference>
<dbReference type="PANTHER" id="PTHR42973:SF9">
    <property type="entry name" value="FAD-BINDING PCMH-TYPE DOMAIN-CONTAINING PROTEIN-RELATED"/>
    <property type="match status" value="1"/>
</dbReference>
<feature type="domain" description="FAD-binding PCMH-type" evidence="6">
    <location>
        <begin position="42"/>
        <end position="216"/>
    </location>
</feature>
<evidence type="ECO:0000256" key="4">
    <source>
        <dbReference type="ARBA" id="ARBA00022827"/>
    </source>
</evidence>
<keyword evidence="5" id="KW-0560">Oxidoreductase</keyword>
<evidence type="ECO:0000256" key="3">
    <source>
        <dbReference type="ARBA" id="ARBA00022630"/>
    </source>
</evidence>
<dbReference type="EMBL" id="JARVKM010000052">
    <property type="protein sequence ID" value="KAK9773318.1"/>
    <property type="molecule type" value="Genomic_DNA"/>
</dbReference>
<keyword evidence="4" id="KW-0274">FAD</keyword>
<evidence type="ECO:0000256" key="5">
    <source>
        <dbReference type="ARBA" id="ARBA00023002"/>
    </source>
</evidence>
<evidence type="ECO:0000256" key="2">
    <source>
        <dbReference type="ARBA" id="ARBA00005466"/>
    </source>
</evidence>
<dbReference type="InterPro" id="IPR006094">
    <property type="entry name" value="Oxid_FAD_bind_N"/>
</dbReference>
<evidence type="ECO:0000259" key="6">
    <source>
        <dbReference type="PROSITE" id="PS51387"/>
    </source>
</evidence>
<sequence>MAAQLNATVRTALVDERNEWSTDTSINFAGDSGFDAATLRWNVHDAPEYVASITVTTEADVVKAVKLARAHGIPFLATGSRHSYGTTMSSLKGGFAIDLSQLSSLSVDKAAASITIGPGVTNEDIVGPVHEAGFETPTGSCSTVSVIGATLGAGISRWSGVYGLLIDSLLLVRLITADGNVMEASATSNPDLFWAIKGAGANFGIVVSATYRLQKPINQGKILNADFMLPADMKSGYFNLLRSLSEKGLPAELAINTAVVFDPGSSSTLVGGNWAWLGQEDEGRQVIEQLLALKPPIINVSILSWTELTKTAGFGGDAMICPKGRLRSLYATNVRQFSVSAHESAVEKMVQFYDEHPDGRGSMVIFEKFANHAVKSVPDDTACYPWRDVTEYAMFQFSWAEAGSPTAAAANTLGAQLRQEFSATSGYPDLAVYVSYAHGDETLEQRYGKEKLHRLTALKNRYDPDNVFCYHHPLPAQYP</sequence>
<protein>
    <submittedName>
        <fullName evidence="7">FAD-binding PCMH-type domain-containing protein</fullName>
    </submittedName>
</protein>
<dbReference type="Gene3D" id="3.30.465.10">
    <property type="match status" value="1"/>
</dbReference>
<comment type="cofactor">
    <cofactor evidence="1">
        <name>FAD</name>
        <dbReference type="ChEBI" id="CHEBI:57692"/>
    </cofactor>
</comment>
<organism evidence="7 8">
    <name type="scientific">Seiridium cardinale</name>
    <dbReference type="NCBI Taxonomy" id="138064"/>
    <lineage>
        <taxon>Eukaryota</taxon>
        <taxon>Fungi</taxon>
        <taxon>Dikarya</taxon>
        <taxon>Ascomycota</taxon>
        <taxon>Pezizomycotina</taxon>
        <taxon>Sordariomycetes</taxon>
        <taxon>Xylariomycetidae</taxon>
        <taxon>Amphisphaeriales</taxon>
        <taxon>Sporocadaceae</taxon>
        <taxon>Seiridium</taxon>
    </lineage>
</organism>
<dbReference type="SUPFAM" id="SSF56176">
    <property type="entry name" value="FAD-binding/transporter-associated domain-like"/>
    <property type="match status" value="1"/>
</dbReference>
<dbReference type="PANTHER" id="PTHR42973">
    <property type="entry name" value="BINDING OXIDOREDUCTASE, PUTATIVE (AFU_ORTHOLOGUE AFUA_1G17690)-RELATED"/>
    <property type="match status" value="1"/>
</dbReference>
<dbReference type="InterPro" id="IPR012951">
    <property type="entry name" value="BBE"/>
</dbReference>
<evidence type="ECO:0000313" key="7">
    <source>
        <dbReference type="EMBL" id="KAK9773318.1"/>
    </source>
</evidence>
<gene>
    <name evidence="7" type="ORF">SCAR479_10047</name>
</gene>
<dbReference type="Pfam" id="PF08031">
    <property type="entry name" value="BBE"/>
    <property type="match status" value="1"/>
</dbReference>
<proteinExistence type="inferred from homology"/>
<dbReference type="InterPro" id="IPR016169">
    <property type="entry name" value="FAD-bd_PCMH_sub2"/>
</dbReference>
<name>A0ABR2XHM1_9PEZI</name>
<comment type="similarity">
    <text evidence="2">Belongs to the oxygen-dependent FAD-linked oxidoreductase family.</text>
</comment>
<accession>A0ABR2XHM1</accession>
<dbReference type="InterPro" id="IPR036318">
    <property type="entry name" value="FAD-bd_PCMH-like_sf"/>
</dbReference>
<dbReference type="PROSITE" id="PS51387">
    <property type="entry name" value="FAD_PCMH"/>
    <property type="match status" value="1"/>
</dbReference>
<evidence type="ECO:0000256" key="1">
    <source>
        <dbReference type="ARBA" id="ARBA00001974"/>
    </source>
</evidence>
<comment type="caution">
    <text evidence="7">The sequence shown here is derived from an EMBL/GenBank/DDBJ whole genome shotgun (WGS) entry which is preliminary data.</text>
</comment>